<evidence type="ECO:0000256" key="2">
    <source>
        <dbReference type="ARBA" id="ARBA00022692"/>
    </source>
</evidence>
<name>A0A420I054_9PEZI</name>
<proteinExistence type="predicted"/>
<evidence type="ECO:0000256" key="3">
    <source>
        <dbReference type="ARBA" id="ARBA00022989"/>
    </source>
</evidence>
<evidence type="ECO:0000256" key="1">
    <source>
        <dbReference type="ARBA" id="ARBA00004141"/>
    </source>
</evidence>
<feature type="transmembrane region" description="Helical" evidence="5">
    <location>
        <begin position="251"/>
        <end position="274"/>
    </location>
</feature>
<evidence type="ECO:0000256" key="4">
    <source>
        <dbReference type="ARBA" id="ARBA00023136"/>
    </source>
</evidence>
<dbReference type="Pfam" id="PF04193">
    <property type="entry name" value="PQ-loop"/>
    <property type="match status" value="2"/>
</dbReference>
<dbReference type="InterPro" id="IPR006603">
    <property type="entry name" value="PQ-loop_rpt"/>
</dbReference>
<accession>A0A420I054</accession>
<evidence type="ECO:0000313" key="6">
    <source>
        <dbReference type="EMBL" id="RKF63066.1"/>
    </source>
</evidence>
<dbReference type="PANTHER" id="PTHR16201">
    <property type="entry name" value="SEVEN TRANSMEMBRANE PROTEIN 1-RELATED"/>
    <property type="match status" value="1"/>
</dbReference>
<comment type="subcellular location">
    <subcellularLocation>
        <location evidence="1">Membrane</location>
        <topology evidence="1">Multi-pass membrane protein</topology>
    </subcellularLocation>
</comment>
<evidence type="ECO:0000313" key="7">
    <source>
        <dbReference type="Proteomes" id="UP000285405"/>
    </source>
</evidence>
<comment type="caution">
    <text evidence="6">The sequence shown here is derived from an EMBL/GenBank/DDBJ whole genome shotgun (WGS) entry which is preliminary data.</text>
</comment>
<dbReference type="GO" id="GO:0016020">
    <property type="term" value="C:membrane"/>
    <property type="evidence" value="ECO:0007669"/>
    <property type="project" value="UniProtKB-SubCell"/>
</dbReference>
<dbReference type="PANTHER" id="PTHR16201:SF11">
    <property type="entry name" value="PQ-LOOP REPEAT-CONTAINING PROTEIN"/>
    <property type="match status" value="1"/>
</dbReference>
<feature type="transmembrane region" description="Helical" evidence="5">
    <location>
        <begin position="190"/>
        <end position="208"/>
    </location>
</feature>
<keyword evidence="4 5" id="KW-0472">Membrane</keyword>
<sequence>MFIRYVNSIYEVEEMDSLQIRGSGPLNEYCYLLEDPSYFNLALSILIVIGILLSYVFQIYRIVARGTSEGISPFFILLGATSCTCALANVLALPASRSDIWCCKLVNNLECTAALLGIVQIAVQWICFMGILLLFLVFFPRGANIVENSKPVQYTWRTAVIVAFICLFHAILVLVISIGLLYIYPSSLEIWADILGIVAAILAIIQYLPQIWTTWESGHVGSLSIQMMLIQSPGSFVWSGSLAARLGVDGWSTWGVFLLTGCLQGSLLALGIYFELGHGKKPENANEGIQQGNSFESNDEGVCVGRGLQENRPLLGNRRIPKSYITSNGA</sequence>
<feature type="transmembrane region" description="Helical" evidence="5">
    <location>
        <begin position="160"/>
        <end position="184"/>
    </location>
</feature>
<reference evidence="6 7" key="1">
    <citation type="journal article" date="2018" name="BMC Genomics">
        <title>Comparative genome analyses reveal sequence features reflecting distinct modes of host-adaptation between dicot and monocot powdery mildew.</title>
        <authorList>
            <person name="Wu Y."/>
            <person name="Ma X."/>
            <person name="Pan Z."/>
            <person name="Kale S.D."/>
            <person name="Song Y."/>
            <person name="King H."/>
            <person name="Zhang Q."/>
            <person name="Presley C."/>
            <person name="Deng X."/>
            <person name="Wei C.I."/>
            <person name="Xiao S."/>
        </authorList>
    </citation>
    <scope>NUCLEOTIDE SEQUENCE [LARGE SCALE GENOMIC DNA]</scope>
    <source>
        <strain evidence="6">UCSC1</strain>
    </source>
</reference>
<keyword evidence="2 5" id="KW-0812">Transmembrane</keyword>
<evidence type="ECO:0000256" key="5">
    <source>
        <dbReference type="SAM" id="Phobius"/>
    </source>
</evidence>
<feature type="transmembrane region" description="Helical" evidence="5">
    <location>
        <begin position="41"/>
        <end position="62"/>
    </location>
</feature>
<protein>
    <submittedName>
        <fullName evidence="6">Uncharacterized protein C4C5.03</fullName>
    </submittedName>
</protein>
<dbReference type="Gene3D" id="1.20.1280.290">
    <property type="match status" value="1"/>
</dbReference>
<dbReference type="InterPro" id="IPR051415">
    <property type="entry name" value="LAAT-1"/>
</dbReference>
<feature type="transmembrane region" description="Helical" evidence="5">
    <location>
        <begin position="74"/>
        <end position="93"/>
    </location>
</feature>
<dbReference type="AlphaFoldDB" id="A0A420I054"/>
<dbReference type="OrthoDB" id="19344at2759"/>
<dbReference type="Proteomes" id="UP000285405">
    <property type="component" value="Unassembled WGS sequence"/>
</dbReference>
<dbReference type="EMBL" id="MCBR01014200">
    <property type="protein sequence ID" value="RKF63066.1"/>
    <property type="molecule type" value="Genomic_DNA"/>
</dbReference>
<gene>
    <name evidence="6" type="ORF">GcC1_141016</name>
</gene>
<organism evidence="6 7">
    <name type="scientific">Golovinomyces cichoracearum</name>
    <dbReference type="NCBI Taxonomy" id="62708"/>
    <lineage>
        <taxon>Eukaryota</taxon>
        <taxon>Fungi</taxon>
        <taxon>Dikarya</taxon>
        <taxon>Ascomycota</taxon>
        <taxon>Pezizomycotina</taxon>
        <taxon>Leotiomycetes</taxon>
        <taxon>Erysiphales</taxon>
        <taxon>Erysiphaceae</taxon>
        <taxon>Golovinomyces</taxon>
    </lineage>
</organism>
<dbReference type="SMART" id="SM00679">
    <property type="entry name" value="CTNS"/>
    <property type="match status" value="2"/>
</dbReference>
<feature type="transmembrane region" description="Helical" evidence="5">
    <location>
        <begin position="113"/>
        <end position="139"/>
    </location>
</feature>
<keyword evidence="3 5" id="KW-1133">Transmembrane helix</keyword>